<reference evidence="1 2" key="1">
    <citation type="journal article" date="2019" name="Nat. Ecol. Evol.">
        <title>Megaphylogeny resolves global patterns of mushroom evolution.</title>
        <authorList>
            <person name="Varga T."/>
            <person name="Krizsan K."/>
            <person name="Foldi C."/>
            <person name="Dima B."/>
            <person name="Sanchez-Garcia M."/>
            <person name="Sanchez-Ramirez S."/>
            <person name="Szollosi G.J."/>
            <person name="Szarkandi J.G."/>
            <person name="Papp V."/>
            <person name="Albert L."/>
            <person name="Andreopoulos W."/>
            <person name="Angelini C."/>
            <person name="Antonin V."/>
            <person name="Barry K.W."/>
            <person name="Bougher N.L."/>
            <person name="Buchanan P."/>
            <person name="Buyck B."/>
            <person name="Bense V."/>
            <person name="Catcheside P."/>
            <person name="Chovatia M."/>
            <person name="Cooper J."/>
            <person name="Damon W."/>
            <person name="Desjardin D."/>
            <person name="Finy P."/>
            <person name="Geml J."/>
            <person name="Haridas S."/>
            <person name="Hughes K."/>
            <person name="Justo A."/>
            <person name="Karasinski D."/>
            <person name="Kautmanova I."/>
            <person name="Kiss B."/>
            <person name="Kocsube S."/>
            <person name="Kotiranta H."/>
            <person name="LaButti K.M."/>
            <person name="Lechner B.E."/>
            <person name="Liimatainen K."/>
            <person name="Lipzen A."/>
            <person name="Lukacs Z."/>
            <person name="Mihaltcheva S."/>
            <person name="Morgado L.N."/>
            <person name="Niskanen T."/>
            <person name="Noordeloos M.E."/>
            <person name="Ohm R.A."/>
            <person name="Ortiz-Santana B."/>
            <person name="Ovrebo C."/>
            <person name="Racz N."/>
            <person name="Riley R."/>
            <person name="Savchenko A."/>
            <person name="Shiryaev A."/>
            <person name="Soop K."/>
            <person name="Spirin V."/>
            <person name="Szebenyi C."/>
            <person name="Tomsovsky M."/>
            <person name="Tulloss R.E."/>
            <person name="Uehling J."/>
            <person name="Grigoriev I.V."/>
            <person name="Vagvolgyi C."/>
            <person name="Papp T."/>
            <person name="Martin F.M."/>
            <person name="Miettinen O."/>
            <person name="Hibbett D.S."/>
            <person name="Nagy L.G."/>
        </authorList>
    </citation>
    <scope>NUCLEOTIDE SEQUENCE [LARGE SCALE GENOMIC DNA]</scope>
    <source>
        <strain evidence="1 2">FP101781</strain>
    </source>
</reference>
<comment type="caution">
    <text evidence="1">The sequence shown here is derived from an EMBL/GenBank/DDBJ whole genome shotgun (WGS) entry which is preliminary data.</text>
</comment>
<proteinExistence type="predicted"/>
<sequence length="70" mass="6586">MPSRSSSSSVAGMPLCASAAEGGAGGAGSAGQGSTSFAAACAALCASRCLRTMSADEISGLRYSASSGSF</sequence>
<keyword evidence="2" id="KW-1185">Reference proteome</keyword>
<dbReference type="Proteomes" id="UP000298030">
    <property type="component" value="Unassembled WGS sequence"/>
</dbReference>
<dbReference type="AlphaFoldDB" id="A0A4Y7T2D6"/>
<evidence type="ECO:0000313" key="1">
    <source>
        <dbReference type="EMBL" id="TEB28134.1"/>
    </source>
</evidence>
<evidence type="ECO:0000313" key="2">
    <source>
        <dbReference type="Proteomes" id="UP000298030"/>
    </source>
</evidence>
<accession>A0A4Y7T2D6</accession>
<gene>
    <name evidence="1" type="ORF">FA13DRAFT_1735768</name>
</gene>
<organism evidence="1 2">
    <name type="scientific">Coprinellus micaceus</name>
    <name type="common">Glistening ink-cap mushroom</name>
    <name type="synonym">Coprinus micaceus</name>
    <dbReference type="NCBI Taxonomy" id="71717"/>
    <lineage>
        <taxon>Eukaryota</taxon>
        <taxon>Fungi</taxon>
        <taxon>Dikarya</taxon>
        <taxon>Basidiomycota</taxon>
        <taxon>Agaricomycotina</taxon>
        <taxon>Agaricomycetes</taxon>
        <taxon>Agaricomycetidae</taxon>
        <taxon>Agaricales</taxon>
        <taxon>Agaricineae</taxon>
        <taxon>Psathyrellaceae</taxon>
        <taxon>Coprinellus</taxon>
    </lineage>
</organism>
<name>A0A4Y7T2D6_COPMI</name>
<protein>
    <submittedName>
        <fullName evidence="1">Uncharacterized protein</fullName>
    </submittedName>
</protein>
<dbReference type="EMBL" id="QPFP01000034">
    <property type="protein sequence ID" value="TEB28134.1"/>
    <property type="molecule type" value="Genomic_DNA"/>
</dbReference>